<keyword evidence="6" id="KW-0489">Methyltransferase</keyword>
<evidence type="ECO:0000313" key="9">
    <source>
        <dbReference type="EMBL" id="OAF71613.1"/>
    </source>
</evidence>
<keyword evidence="8" id="KW-0539">Nucleus</keyword>
<dbReference type="PANTHER" id="PTHR13539">
    <property type="entry name" value="CALMODULIN-LYSINE N-METHYLTRANSFERASE"/>
    <property type="match status" value="1"/>
</dbReference>
<evidence type="ECO:0000256" key="8">
    <source>
        <dbReference type="ARBA" id="ARBA00023242"/>
    </source>
</evidence>
<dbReference type="Gene3D" id="3.40.50.150">
    <property type="entry name" value="Vaccinia Virus protein VP39"/>
    <property type="match status" value="1"/>
</dbReference>
<protein>
    <recommendedName>
        <fullName evidence="4">Calmodulin-lysine N-methyltransferase</fullName>
        <ecNumber evidence="3">2.1.1.60</ecNumber>
    </recommendedName>
</protein>
<evidence type="ECO:0000256" key="5">
    <source>
        <dbReference type="ARBA" id="ARBA00022490"/>
    </source>
</evidence>
<keyword evidence="7" id="KW-0808">Transferase</keyword>
<name>A0A177BD47_9BILA</name>
<dbReference type="GO" id="GO:0005737">
    <property type="term" value="C:cytoplasm"/>
    <property type="evidence" value="ECO:0007669"/>
    <property type="project" value="UniProtKB-SubCell"/>
</dbReference>
<gene>
    <name evidence="9" type="ORF">A3Q56_00587</name>
</gene>
<dbReference type="Proteomes" id="UP000078046">
    <property type="component" value="Unassembled WGS sequence"/>
</dbReference>
<evidence type="ECO:0000256" key="1">
    <source>
        <dbReference type="ARBA" id="ARBA00004123"/>
    </source>
</evidence>
<dbReference type="InterPro" id="IPR029063">
    <property type="entry name" value="SAM-dependent_MTases_sf"/>
</dbReference>
<evidence type="ECO:0000256" key="2">
    <source>
        <dbReference type="ARBA" id="ARBA00004496"/>
    </source>
</evidence>
<evidence type="ECO:0000256" key="3">
    <source>
        <dbReference type="ARBA" id="ARBA00011914"/>
    </source>
</evidence>
<accession>A0A177BD47</accession>
<sequence length="310" mass="36279">MGKNFSNKNWKFLHEWIFNKKNLKPRNTIELAYDVALNYQFKRENDKNGNIVYHLKNSEPLIIKLTTDWNEPANANSEFDNSGNARLWLSEEIMSNYCILKKDFFKDKSICELGAGMTGLSSLMLAIHSSPKYVLITDGNEKCISSNILTLLVYMQEILDIKKNIYENKHFENQIISVLHLHWQKIQVNSILYHSFDIIMSADCLFFKNYHENLINCLDSLLDINGIAIILAPLRDNSLDIFIDKIKTFNGNKNIFFIYKTVQYEPLSMIPDVDKKLNFEDKYPYMLLLARKKKCILKFLGFKFNAQSFH</sequence>
<dbReference type="InterPro" id="IPR019410">
    <property type="entry name" value="Methyltransf_16"/>
</dbReference>
<evidence type="ECO:0000256" key="7">
    <source>
        <dbReference type="ARBA" id="ARBA00022679"/>
    </source>
</evidence>
<dbReference type="GO" id="GO:0005634">
    <property type="term" value="C:nucleus"/>
    <property type="evidence" value="ECO:0007669"/>
    <property type="project" value="UniProtKB-SubCell"/>
</dbReference>
<dbReference type="AlphaFoldDB" id="A0A177BD47"/>
<dbReference type="Pfam" id="PF10294">
    <property type="entry name" value="Methyltransf_16"/>
    <property type="match status" value="1"/>
</dbReference>
<organism evidence="9 10">
    <name type="scientific">Intoshia linei</name>
    <dbReference type="NCBI Taxonomy" id="1819745"/>
    <lineage>
        <taxon>Eukaryota</taxon>
        <taxon>Metazoa</taxon>
        <taxon>Spiralia</taxon>
        <taxon>Lophotrochozoa</taxon>
        <taxon>Mesozoa</taxon>
        <taxon>Orthonectida</taxon>
        <taxon>Rhopaluridae</taxon>
        <taxon>Intoshia</taxon>
    </lineage>
</organism>
<dbReference type="OrthoDB" id="413520at2759"/>
<proteinExistence type="predicted"/>
<keyword evidence="10" id="KW-1185">Reference proteome</keyword>
<keyword evidence="5" id="KW-0963">Cytoplasm</keyword>
<dbReference type="EMBL" id="LWCA01000037">
    <property type="protein sequence ID" value="OAF71613.1"/>
    <property type="molecule type" value="Genomic_DNA"/>
</dbReference>
<evidence type="ECO:0000313" key="10">
    <source>
        <dbReference type="Proteomes" id="UP000078046"/>
    </source>
</evidence>
<dbReference type="InterPro" id="IPR025800">
    <property type="entry name" value="CaM-Lys-N-MeTrfase"/>
</dbReference>
<dbReference type="GO" id="GO:0018025">
    <property type="term" value="F:calmodulin-lysine N-methyltransferase activity"/>
    <property type="evidence" value="ECO:0007669"/>
    <property type="project" value="UniProtKB-EC"/>
</dbReference>
<evidence type="ECO:0000256" key="6">
    <source>
        <dbReference type="ARBA" id="ARBA00022603"/>
    </source>
</evidence>
<dbReference type="GO" id="GO:0032259">
    <property type="term" value="P:methylation"/>
    <property type="evidence" value="ECO:0007669"/>
    <property type="project" value="UniProtKB-KW"/>
</dbReference>
<comment type="subcellular location">
    <subcellularLocation>
        <location evidence="2">Cytoplasm</location>
    </subcellularLocation>
    <subcellularLocation>
        <location evidence="1">Nucleus</location>
    </subcellularLocation>
</comment>
<comment type="caution">
    <text evidence="9">The sequence shown here is derived from an EMBL/GenBank/DDBJ whole genome shotgun (WGS) entry which is preliminary data.</text>
</comment>
<dbReference type="EC" id="2.1.1.60" evidence="3"/>
<reference evidence="9 10" key="1">
    <citation type="submission" date="2016-04" db="EMBL/GenBank/DDBJ databases">
        <title>The genome of Intoshia linei affirms orthonectids as highly simplified spiralians.</title>
        <authorList>
            <person name="Mikhailov K.V."/>
            <person name="Slusarev G.S."/>
            <person name="Nikitin M.A."/>
            <person name="Logacheva M.D."/>
            <person name="Penin A."/>
            <person name="Aleoshin V."/>
            <person name="Panchin Y.V."/>
        </authorList>
    </citation>
    <scope>NUCLEOTIDE SEQUENCE [LARGE SCALE GENOMIC DNA]</scope>
    <source>
        <strain evidence="9">Intl2013</strain>
        <tissue evidence="9">Whole animal</tissue>
    </source>
</reference>
<dbReference type="PANTHER" id="PTHR13539:SF3">
    <property type="entry name" value="CALMODULIN-LYSINE N-METHYLTRANSFERASE"/>
    <property type="match status" value="1"/>
</dbReference>
<evidence type="ECO:0000256" key="4">
    <source>
        <dbReference type="ARBA" id="ARBA00020594"/>
    </source>
</evidence>
<dbReference type="SUPFAM" id="SSF53335">
    <property type="entry name" value="S-adenosyl-L-methionine-dependent methyltransferases"/>
    <property type="match status" value="1"/>
</dbReference>